<dbReference type="Pfam" id="PF00359">
    <property type="entry name" value="PTS_EIIA_2"/>
    <property type="match status" value="1"/>
</dbReference>
<dbReference type="GO" id="GO:0005737">
    <property type="term" value="C:cytoplasm"/>
    <property type="evidence" value="ECO:0007669"/>
    <property type="project" value="UniProtKB-SubCell"/>
</dbReference>
<reference evidence="12 13" key="1">
    <citation type="submission" date="2016-10" db="EMBL/GenBank/DDBJ databases">
        <authorList>
            <person name="de Groot N.N."/>
        </authorList>
    </citation>
    <scope>NUCLEOTIDE SEQUENCE [LARGE SCALE GENOMIC DNA]</scope>
    <source>
        <strain evidence="12 13">DSM 2179</strain>
    </source>
</reference>
<evidence type="ECO:0000256" key="5">
    <source>
        <dbReference type="ARBA" id="ARBA00022679"/>
    </source>
</evidence>
<keyword evidence="4" id="KW-0597">Phosphoprotein</keyword>
<evidence type="ECO:0000256" key="10">
    <source>
        <dbReference type="ARBA" id="ARBA00042072"/>
    </source>
</evidence>
<keyword evidence="5" id="KW-0808">Transferase</keyword>
<evidence type="ECO:0000256" key="6">
    <source>
        <dbReference type="ARBA" id="ARBA00022683"/>
    </source>
</evidence>
<evidence type="ECO:0000313" key="13">
    <source>
        <dbReference type="Proteomes" id="UP000199662"/>
    </source>
</evidence>
<dbReference type="EMBL" id="FNZK01000009">
    <property type="protein sequence ID" value="SEJ52419.1"/>
    <property type="molecule type" value="Genomic_DNA"/>
</dbReference>
<keyword evidence="2" id="KW-0813">Transport</keyword>
<dbReference type="RefSeq" id="WP_091831518.1">
    <property type="nucleotide sequence ID" value="NZ_FNZK01000009.1"/>
</dbReference>
<name>A0A1H6ZG42_9FIRM</name>
<evidence type="ECO:0000313" key="12">
    <source>
        <dbReference type="EMBL" id="SEJ52419.1"/>
    </source>
</evidence>
<dbReference type="InterPro" id="IPR016152">
    <property type="entry name" value="PTrfase/Anion_transptr"/>
</dbReference>
<feature type="domain" description="PTS EIIA type-2" evidence="11">
    <location>
        <begin position="4"/>
        <end position="147"/>
    </location>
</feature>
<keyword evidence="7" id="KW-0418">Kinase</keyword>
<dbReference type="STRING" id="84035.SAMN05660742_109115"/>
<evidence type="ECO:0000256" key="3">
    <source>
        <dbReference type="ARBA" id="ARBA00022490"/>
    </source>
</evidence>
<evidence type="ECO:0000256" key="7">
    <source>
        <dbReference type="ARBA" id="ARBA00022777"/>
    </source>
</evidence>
<gene>
    <name evidence="12" type="ORF">SAMN05660742_109115</name>
</gene>
<evidence type="ECO:0000256" key="8">
    <source>
        <dbReference type="ARBA" id="ARBA00037387"/>
    </source>
</evidence>
<dbReference type="PANTHER" id="PTHR36203">
    <property type="entry name" value="ASCORBATE-SPECIFIC PTS SYSTEM EIIA COMPONENT"/>
    <property type="match status" value="1"/>
</dbReference>
<dbReference type="AlphaFoldDB" id="A0A1H6ZG42"/>
<evidence type="ECO:0000256" key="1">
    <source>
        <dbReference type="ARBA" id="ARBA00004496"/>
    </source>
</evidence>
<organism evidence="12 13">
    <name type="scientific">Propionispira arboris</name>
    <dbReference type="NCBI Taxonomy" id="84035"/>
    <lineage>
        <taxon>Bacteria</taxon>
        <taxon>Bacillati</taxon>
        <taxon>Bacillota</taxon>
        <taxon>Negativicutes</taxon>
        <taxon>Selenomonadales</taxon>
        <taxon>Selenomonadaceae</taxon>
        <taxon>Propionispira</taxon>
    </lineage>
</organism>
<dbReference type="GO" id="GO:0009401">
    <property type="term" value="P:phosphoenolpyruvate-dependent sugar phosphotransferase system"/>
    <property type="evidence" value="ECO:0007669"/>
    <property type="project" value="UniProtKB-KW"/>
</dbReference>
<dbReference type="SUPFAM" id="SSF55804">
    <property type="entry name" value="Phoshotransferase/anion transport protein"/>
    <property type="match status" value="1"/>
</dbReference>
<dbReference type="InterPro" id="IPR051351">
    <property type="entry name" value="Ascorbate-PTS_EIIA_comp"/>
</dbReference>
<dbReference type="GO" id="GO:0016301">
    <property type="term" value="F:kinase activity"/>
    <property type="evidence" value="ECO:0007669"/>
    <property type="project" value="UniProtKB-KW"/>
</dbReference>
<evidence type="ECO:0000256" key="9">
    <source>
        <dbReference type="ARBA" id="ARBA00041175"/>
    </source>
</evidence>
<keyword evidence="13" id="KW-1185">Reference proteome</keyword>
<evidence type="ECO:0000259" key="11">
    <source>
        <dbReference type="PROSITE" id="PS51094"/>
    </source>
</evidence>
<dbReference type="PANTHER" id="PTHR36203:SF1">
    <property type="entry name" value="ASCORBATE-SPECIFIC PTS SYSTEM EIIA COMPONENT"/>
    <property type="match status" value="1"/>
</dbReference>
<comment type="function">
    <text evidence="8">The phosphoenolpyruvate-dependent sugar phosphotransferase system (sugar PTS), a major carbohydrate active transport system, catalyzes the phosphorylation of incoming sugar substrates concomitantly with their translocation across the cell membrane. The enzyme II UlaABC PTS system is involved in ascorbate transport.</text>
</comment>
<comment type="subcellular location">
    <subcellularLocation>
        <location evidence="1">Cytoplasm</location>
    </subcellularLocation>
</comment>
<keyword evidence="3" id="KW-0963">Cytoplasm</keyword>
<sequence length="148" mass="16527">MFKELIEKKRYSFHESFATWQDAVRAACQPLLADKTIEAEYIDAIISKVTELGPYIVIAPNICIPHAQEGVGVNDTAVCFMKTEKSVHFSDNSEHDAKLFFVLASVDNAVHLENLCELSECLSDEEFVDKLLAVHSGEELKNLTCSMS</sequence>
<evidence type="ECO:0000256" key="4">
    <source>
        <dbReference type="ARBA" id="ARBA00022553"/>
    </source>
</evidence>
<dbReference type="Proteomes" id="UP000199662">
    <property type="component" value="Unassembled WGS sequence"/>
</dbReference>
<dbReference type="Gene3D" id="3.40.930.10">
    <property type="entry name" value="Mannitol-specific EII, Chain A"/>
    <property type="match status" value="1"/>
</dbReference>
<protein>
    <recommendedName>
        <fullName evidence="9">Ascorbate-specific PTS system EIIA component</fullName>
    </recommendedName>
    <alternativeName>
        <fullName evidence="10">Ascorbate-specific phosphotransferase enzyme IIA component</fullName>
    </alternativeName>
</protein>
<dbReference type="InterPro" id="IPR002178">
    <property type="entry name" value="PTS_EIIA_type-2_dom"/>
</dbReference>
<keyword evidence="6" id="KW-0598">Phosphotransferase system</keyword>
<dbReference type="PROSITE" id="PS51094">
    <property type="entry name" value="PTS_EIIA_TYPE_2"/>
    <property type="match status" value="1"/>
</dbReference>
<evidence type="ECO:0000256" key="2">
    <source>
        <dbReference type="ARBA" id="ARBA00022448"/>
    </source>
</evidence>
<accession>A0A1H6ZG42</accession>
<proteinExistence type="predicted"/>